<dbReference type="GO" id="GO:1990837">
    <property type="term" value="F:sequence-specific double-stranded DNA binding"/>
    <property type="evidence" value="ECO:0007669"/>
    <property type="project" value="TreeGrafter"/>
</dbReference>
<comment type="subcellular location">
    <subcellularLocation>
        <location evidence="2">Nucleus</location>
    </subcellularLocation>
</comment>
<dbReference type="SUPFAM" id="SSF46785">
    <property type="entry name" value="Winged helix' DNA-binding domain"/>
    <property type="match status" value="1"/>
</dbReference>
<evidence type="ECO:0000256" key="2">
    <source>
        <dbReference type="PROSITE-ProRule" id="PRU00089"/>
    </source>
</evidence>
<dbReference type="InterPro" id="IPR001766">
    <property type="entry name" value="Fork_head_dom"/>
</dbReference>
<dbReference type="EnsemblMetazoa" id="XM_021053584.2">
    <property type="protein sequence ID" value="XP_020909243.2"/>
    <property type="gene ID" value="LOC110247181"/>
</dbReference>
<dbReference type="GeneID" id="110247181"/>
<feature type="region of interest" description="Disordered" evidence="3">
    <location>
        <begin position="1"/>
        <end position="48"/>
    </location>
</feature>
<keyword evidence="1 2" id="KW-0238">DNA-binding</keyword>
<name>A0A913XSY3_EXADI</name>
<dbReference type="RefSeq" id="XP_020909243.2">
    <property type="nucleotide sequence ID" value="XM_021053584.2"/>
</dbReference>
<evidence type="ECO:0000256" key="3">
    <source>
        <dbReference type="SAM" id="MobiDB-lite"/>
    </source>
</evidence>
<dbReference type="Gene3D" id="1.10.10.10">
    <property type="entry name" value="Winged helix-like DNA-binding domain superfamily/Winged helix DNA-binding domain"/>
    <property type="match status" value="1"/>
</dbReference>
<dbReference type="PRINTS" id="PR00053">
    <property type="entry name" value="FORKHEAD"/>
</dbReference>
<dbReference type="PROSITE" id="PS00658">
    <property type="entry name" value="FORK_HEAD_2"/>
    <property type="match status" value="1"/>
</dbReference>
<evidence type="ECO:0000313" key="6">
    <source>
        <dbReference type="Proteomes" id="UP000887567"/>
    </source>
</evidence>
<dbReference type="FunFam" id="1.10.10.10:FF:000135">
    <property type="entry name" value="forkhead box protein G1"/>
    <property type="match status" value="1"/>
</dbReference>
<dbReference type="OrthoDB" id="6230630at2759"/>
<feature type="compositionally biased region" description="Basic and acidic residues" evidence="3">
    <location>
        <begin position="15"/>
        <end position="40"/>
    </location>
</feature>
<dbReference type="SMART" id="SM00339">
    <property type="entry name" value="FH"/>
    <property type="match status" value="1"/>
</dbReference>
<proteinExistence type="predicted"/>
<evidence type="ECO:0000259" key="4">
    <source>
        <dbReference type="PROSITE" id="PS50039"/>
    </source>
</evidence>
<reference evidence="5" key="1">
    <citation type="submission" date="2022-11" db="UniProtKB">
        <authorList>
            <consortium name="EnsemblMetazoa"/>
        </authorList>
    </citation>
    <scope>IDENTIFICATION</scope>
</reference>
<dbReference type="PROSITE" id="PS50039">
    <property type="entry name" value="FORK_HEAD_3"/>
    <property type="match status" value="1"/>
</dbReference>
<dbReference type="PANTHER" id="PTHR46617:SF3">
    <property type="entry name" value="FORKHEAD BOX PROTEIN G1"/>
    <property type="match status" value="1"/>
</dbReference>
<dbReference type="PANTHER" id="PTHR46617">
    <property type="entry name" value="FORKHEAD BOX PROTEIN G1"/>
    <property type="match status" value="1"/>
</dbReference>
<evidence type="ECO:0000313" key="5">
    <source>
        <dbReference type="EnsemblMetazoa" id="XP_020909243.2"/>
    </source>
</evidence>
<feature type="DNA-binding region" description="Fork-head" evidence="2">
    <location>
        <begin position="53"/>
        <end position="147"/>
    </location>
</feature>
<dbReference type="Proteomes" id="UP000887567">
    <property type="component" value="Unplaced"/>
</dbReference>
<sequence length="290" mass="33096">MIQSKDQIVNPTQNDKVESQETKNAEKEVHKTIEEHKDQVSKNVESCKQQDEKPAYSYNALIMMAIRGSEEKRLTLSGIYEYIMKNFPYYRENKQGWQNSIRHNLSLNKCFVKVPRHYDDPGKGNYWMLDACADDVVIGCTTGKLKRKHPPSTRNRISIKRQRISPMPLSMNEPLFGFWSHTTPNTPYTRIPFPSVYDTTCLPGHSFLPTPPSPLRCDYNPYFNHPGTSFQSHCTAGYGAPLGTHTRPLLPQYSWPITTMPDILSTRNNMATTSAFSIVPRMGLNTGQGF</sequence>
<dbReference type="AlphaFoldDB" id="A0A913XSY3"/>
<organism evidence="5 6">
    <name type="scientific">Exaiptasia diaphana</name>
    <name type="common">Tropical sea anemone</name>
    <name type="synonym">Aiptasia pulchella</name>
    <dbReference type="NCBI Taxonomy" id="2652724"/>
    <lineage>
        <taxon>Eukaryota</taxon>
        <taxon>Metazoa</taxon>
        <taxon>Cnidaria</taxon>
        <taxon>Anthozoa</taxon>
        <taxon>Hexacorallia</taxon>
        <taxon>Actiniaria</taxon>
        <taxon>Aiptasiidae</taxon>
        <taxon>Exaiptasia</taxon>
    </lineage>
</organism>
<dbReference type="InterPro" id="IPR047208">
    <property type="entry name" value="FOXG1"/>
</dbReference>
<protein>
    <recommendedName>
        <fullName evidence="4">Fork-head domain-containing protein</fullName>
    </recommendedName>
</protein>
<evidence type="ECO:0000256" key="1">
    <source>
        <dbReference type="ARBA" id="ARBA00023125"/>
    </source>
</evidence>
<dbReference type="Pfam" id="PF00250">
    <property type="entry name" value="Forkhead"/>
    <property type="match status" value="1"/>
</dbReference>
<feature type="compositionally biased region" description="Polar residues" evidence="3">
    <location>
        <begin position="1"/>
        <end position="14"/>
    </location>
</feature>
<dbReference type="GO" id="GO:0003700">
    <property type="term" value="F:DNA-binding transcription factor activity"/>
    <property type="evidence" value="ECO:0007669"/>
    <property type="project" value="InterPro"/>
</dbReference>
<dbReference type="KEGG" id="epa:110247181"/>
<dbReference type="InterPro" id="IPR036390">
    <property type="entry name" value="WH_DNA-bd_sf"/>
</dbReference>
<dbReference type="GO" id="GO:0006357">
    <property type="term" value="P:regulation of transcription by RNA polymerase II"/>
    <property type="evidence" value="ECO:0007669"/>
    <property type="project" value="TreeGrafter"/>
</dbReference>
<dbReference type="InterPro" id="IPR036388">
    <property type="entry name" value="WH-like_DNA-bd_sf"/>
</dbReference>
<keyword evidence="2" id="KW-0539">Nucleus</keyword>
<dbReference type="CDD" id="cd20021">
    <property type="entry name" value="FH_FOXG"/>
    <property type="match status" value="1"/>
</dbReference>
<dbReference type="GO" id="GO:0005634">
    <property type="term" value="C:nucleus"/>
    <property type="evidence" value="ECO:0007669"/>
    <property type="project" value="UniProtKB-SubCell"/>
</dbReference>
<feature type="domain" description="Fork-head" evidence="4">
    <location>
        <begin position="53"/>
        <end position="147"/>
    </location>
</feature>
<dbReference type="InterPro" id="IPR030456">
    <property type="entry name" value="TF_fork_head_CS_2"/>
</dbReference>
<accession>A0A913XSY3</accession>
<keyword evidence="6" id="KW-1185">Reference proteome</keyword>